<dbReference type="Proteomes" id="UP000030104">
    <property type="component" value="Unassembled WGS sequence"/>
</dbReference>
<organism evidence="7 8">
    <name type="scientific">Penicillium italicum</name>
    <name type="common">Blue mold</name>
    <dbReference type="NCBI Taxonomy" id="40296"/>
    <lineage>
        <taxon>Eukaryota</taxon>
        <taxon>Fungi</taxon>
        <taxon>Dikarya</taxon>
        <taxon>Ascomycota</taxon>
        <taxon>Pezizomycotina</taxon>
        <taxon>Eurotiomycetes</taxon>
        <taxon>Eurotiomycetidae</taxon>
        <taxon>Eurotiales</taxon>
        <taxon>Aspergillaceae</taxon>
        <taxon>Penicillium</taxon>
    </lineage>
</organism>
<dbReference type="InterPro" id="IPR029058">
    <property type="entry name" value="AB_hydrolase_fold"/>
</dbReference>
<keyword evidence="8" id="KW-1185">Reference proteome</keyword>
<dbReference type="EMBL" id="JQGA01000866">
    <property type="protein sequence ID" value="KGO72741.1"/>
    <property type="molecule type" value="Genomic_DNA"/>
</dbReference>
<evidence type="ECO:0000313" key="7">
    <source>
        <dbReference type="EMBL" id="KGO72741.1"/>
    </source>
</evidence>
<dbReference type="GO" id="GO:0005739">
    <property type="term" value="C:mitochondrion"/>
    <property type="evidence" value="ECO:0007669"/>
    <property type="project" value="UniProtKB-SubCell"/>
</dbReference>
<dbReference type="OrthoDB" id="427518at2759"/>
<keyword evidence="5" id="KW-0496">Mitochondrion</keyword>
<reference evidence="7 8" key="1">
    <citation type="journal article" date="2015" name="Mol. Plant Microbe Interact.">
        <title>Genome, transcriptome, and functional analyses of Penicillium expansum provide new insights into secondary metabolism and pathogenicity.</title>
        <authorList>
            <person name="Ballester A.R."/>
            <person name="Marcet-Houben M."/>
            <person name="Levin E."/>
            <person name="Sela N."/>
            <person name="Selma-Lazaro C."/>
            <person name="Carmona L."/>
            <person name="Wisniewski M."/>
            <person name="Droby S."/>
            <person name="Gonzalez-Candelas L."/>
            <person name="Gabaldon T."/>
        </authorList>
    </citation>
    <scope>NUCLEOTIDE SEQUENCE [LARGE SCALE GENOMIC DNA]</scope>
    <source>
        <strain evidence="7 8">PHI-1</strain>
    </source>
</reference>
<protein>
    <recommendedName>
        <fullName evidence="9">DUF676 domain-containing protein</fullName>
    </recommendedName>
</protein>
<dbReference type="InterPro" id="IPR052374">
    <property type="entry name" value="SERAC1"/>
</dbReference>
<dbReference type="AlphaFoldDB" id="A0A0A2L0R6"/>
<dbReference type="GO" id="GO:0072330">
    <property type="term" value="P:monocarboxylic acid biosynthetic process"/>
    <property type="evidence" value="ECO:0007669"/>
    <property type="project" value="UniProtKB-ARBA"/>
</dbReference>
<evidence type="ECO:0008006" key="9">
    <source>
        <dbReference type="Google" id="ProtNLM"/>
    </source>
</evidence>
<dbReference type="GO" id="GO:0005783">
    <property type="term" value="C:endoplasmic reticulum"/>
    <property type="evidence" value="ECO:0007669"/>
    <property type="project" value="UniProtKB-SubCell"/>
</dbReference>
<evidence type="ECO:0000256" key="2">
    <source>
        <dbReference type="ARBA" id="ARBA00004240"/>
    </source>
</evidence>
<dbReference type="GO" id="GO:0016020">
    <property type="term" value="C:membrane"/>
    <property type="evidence" value="ECO:0007669"/>
    <property type="project" value="UniProtKB-SubCell"/>
</dbReference>
<proteinExistence type="predicted"/>
<name>A0A0A2L0R6_PENIT</name>
<dbReference type="Gene3D" id="3.40.50.1820">
    <property type="entry name" value="alpha/beta hydrolase"/>
    <property type="match status" value="1"/>
</dbReference>
<dbReference type="PANTHER" id="PTHR48182">
    <property type="entry name" value="PROTEIN SERAC1"/>
    <property type="match status" value="1"/>
</dbReference>
<dbReference type="SUPFAM" id="SSF53474">
    <property type="entry name" value="alpha/beta-Hydrolases"/>
    <property type="match status" value="1"/>
</dbReference>
<evidence type="ECO:0000256" key="5">
    <source>
        <dbReference type="ARBA" id="ARBA00023128"/>
    </source>
</evidence>
<dbReference type="HOGENOM" id="CLU_000288_182_0_1"/>
<sequence>MWFESRRRVPDGNQGNSETFPSGIKLLYGPDNANVDIVFIHGVAGHRDATWTARGTTDPWPQTLLPPIIPTARILTFGYDANVGDWKGSQSSIANHAGNLLTALSTYRENDDTNERPIIFVCHGLGGLVCEDALLTSNQRPEQHLNNILHSTRGIIFLGTPHHGSALASWPGALSQSIGLVKMANSKIVGVLKRDSEVLARIQDGFHTMLKARELQELPPIEITCFYEELPSPGVGLVVPQDSAILPGYISIGIHGNHMDMTKFTGYADPGLLAVCGEMRRWMKDLHPGNRYHANQPRAQFALAEYLGSFRQYGDSNQNNNVRGTQKIENGHHCEPKGVNHFGTVALKESPERNAAKFLRLE</sequence>
<evidence type="ECO:0000256" key="4">
    <source>
        <dbReference type="ARBA" id="ARBA00022824"/>
    </source>
</evidence>
<keyword evidence="4" id="KW-0256">Endoplasmic reticulum</keyword>
<evidence type="ECO:0000256" key="6">
    <source>
        <dbReference type="ARBA" id="ARBA00023136"/>
    </source>
</evidence>
<evidence type="ECO:0000256" key="3">
    <source>
        <dbReference type="ARBA" id="ARBA00004370"/>
    </source>
</evidence>
<dbReference type="GO" id="GO:0017000">
    <property type="term" value="P:antibiotic biosynthetic process"/>
    <property type="evidence" value="ECO:0007669"/>
    <property type="project" value="UniProtKB-ARBA"/>
</dbReference>
<keyword evidence="6" id="KW-0472">Membrane</keyword>
<dbReference type="OMA" id="HANHSAM"/>
<dbReference type="PANTHER" id="PTHR48182:SF2">
    <property type="entry name" value="PROTEIN SERAC1"/>
    <property type="match status" value="1"/>
</dbReference>
<comment type="caution">
    <text evidence="7">The sequence shown here is derived from an EMBL/GenBank/DDBJ whole genome shotgun (WGS) entry which is preliminary data.</text>
</comment>
<evidence type="ECO:0000313" key="8">
    <source>
        <dbReference type="Proteomes" id="UP000030104"/>
    </source>
</evidence>
<dbReference type="PhylomeDB" id="A0A0A2L0R6"/>
<evidence type="ECO:0000256" key="1">
    <source>
        <dbReference type="ARBA" id="ARBA00004173"/>
    </source>
</evidence>
<accession>A0A0A2L0R6</accession>
<comment type="subcellular location">
    <subcellularLocation>
        <location evidence="2">Endoplasmic reticulum</location>
    </subcellularLocation>
    <subcellularLocation>
        <location evidence="3">Membrane</location>
    </subcellularLocation>
    <subcellularLocation>
        <location evidence="1">Mitochondrion</location>
    </subcellularLocation>
</comment>
<gene>
    <name evidence="7" type="ORF">PITC_057170</name>
</gene>